<feature type="compositionally biased region" description="Low complexity" evidence="1">
    <location>
        <begin position="144"/>
        <end position="160"/>
    </location>
</feature>
<reference evidence="3 4" key="1">
    <citation type="submission" date="2020-07" db="EMBL/GenBank/DDBJ databases">
        <title>MOT database genomes.</title>
        <authorList>
            <person name="Joseph S."/>
            <person name="Aduse-Opoku J."/>
            <person name="Hashim A."/>
            <person name="Wade W."/>
            <person name="Curtis M."/>
        </authorList>
    </citation>
    <scope>NUCLEOTIDE SEQUENCE [LARGE SCALE GENOMIC DNA]</scope>
    <source>
        <strain evidence="3 4">WMus004</strain>
    </source>
</reference>
<feature type="region of interest" description="Disordered" evidence="1">
    <location>
        <begin position="1"/>
        <end position="190"/>
    </location>
</feature>
<evidence type="ECO:0000313" key="4">
    <source>
        <dbReference type="Proteomes" id="UP000572528"/>
    </source>
</evidence>
<dbReference type="EMBL" id="JACBXV010000168">
    <property type="protein sequence ID" value="NYS69920.1"/>
    <property type="molecule type" value="Genomic_DNA"/>
</dbReference>
<feature type="transmembrane region" description="Helical" evidence="2">
    <location>
        <begin position="268"/>
        <end position="289"/>
    </location>
</feature>
<comment type="caution">
    <text evidence="3">The sequence shown here is derived from an EMBL/GenBank/DDBJ whole genome shotgun (WGS) entry which is preliminary data.</text>
</comment>
<keyword evidence="2" id="KW-1133">Transmembrane helix</keyword>
<feature type="transmembrane region" description="Helical" evidence="2">
    <location>
        <begin position="395"/>
        <end position="416"/>
    </location>
</feature>
<feature type="compositionally biased region" description="Pro residues" evidence="1">
    <location>
        <begin position="242"/>
        <end position="257"/>
    </location>
</feature>
<evidence type="ECO:0000313" key="3">
    <source>
        <dbReference type="EMBL" id="NYS69920.1"/>
    </source>
</evidence>
<feature type="compositionally biased region" description="Low complexity" evidence="1">
    <location>
        <begin position="230"/>
        <end position="241"/>
    </location>
</feature>
<accession>A0A853EN55</accession>
<feature type="compositionally biased region" description="Low complexity" evidence="1">
    <location>
        <begin position="170"/>
        <end position="186"/>
    </location>
</feature>
<sequence length="444" mass="44670">MTDPHHDAQSGHVPGTPVHDQHAATAAYPQGHVGSLGGPFQEGVPLAGSASATEGAGAPIPMGSPVPAAAPAASQQPAAPAVPQAPAASSAPPAGAPGLAQPPGAPGSPWLQGQQAPQAQPSGGVGYPQVGYPGDASAPAVGRPAGHPATGGSPSGHPSGYHQTSPYTSYPGHPQGAGPAQPAYQPSAVSAQQPSAYQAVPASPYQAAPAYQPALQPSAASAQLPPYQGAALPAAGTGQPWAAPPAQAPQPSHPAPAPAARRTRGPSIVMGVGVLLILAGLVIMTWSYWTYFSAESAFTEISATGAVRAELSAGEEYGLYHTSGEPPQCTVSDPDGQEVRIIDRHDVKVHDYLHFATFKAEASGSHVISCESSPGDSVWASMLINRGDIEHTPMIFFFGAALALVGFVPVIVGSVVRMRRNRAFLRALAASSAPGGPGQFHPGP</sequence>
<feature type="compositionally biased region" description="Low complexity" evidence="1">
    <location>
        <begin position="47"/>
        <end position="134"/>
    </location>
</feature>
<gene>
    <name evidence="3" type="ORF">HZZ05_10445</name>
</gene>
<evidence type="ECO:0000256" key="1">
    <source>
        <dbReference type="SAM" id="MobiDB-lite"/>
    </source>
</evidence>
<keyword evidence="2" id="KW-0472">Membrane</keyword>
<feature type="region of interest" description="Disordered" evidence="1">
    <location>
        <begin position="230"/>
        <end position="262"/>
    </location>
</feature>
<keyword evidence="2" id="KW-0812">Transmembrane</keyword>
<protein>
    <submittedName>
        <fullName evidence="3">Uncharacterized protein</fullName>
    </submittedName>
</protein>
<dbReference type="RefSeq" id="WP_179901178.1">
    <property type="nucleotide sequence ID" value="NZ_JACBXV010000168.1"/>
</dbReference>
<dbReference type="Proteomes" id="UP000572528">
    <property type="component" value="Unassembled WGS sequence"/>
</dbReference>
<evidence type="ECO:0000256" key="2">
    <source>
        <dbReference type="SAM" id="Phobius"/>
    </source>
</evidence>
<name>A0A853EN55_9ACTO</name>
<dbReference type="AlphaFoldDB" id="A0A853EN55"/>
<organism evidence="3 4">
    <name type="scientific">Actinomyces bowdenii</name>
    <dbReference type="NCBI Taxonomy" id="131109"/>
    <lineage>
        <taxon>Bacteria</taxon>
        <taxon>Bacillati</taxon>
        <taxon>Actinomycetota</taxon>
        <taxon>Actinomycetes</taxon>
        <taxon>Actinomycetales</taxon>
        <taxon>Actinomycetaceae</taxon>
        <taxon>Actinomyces</taxon>
    </lineage>
</organism>
<proteinExistence type="predicted"/>